<accession>A0A9J6E559</accession>
<dbReference type="PANTHER" id="PTHR30575">
    <property type="entry name" value="PEPTIDASE M20"/>
    <property type="match status" value="1"/>
</dbReference>
<protein>
    <recommendedName>
        <fullName evidence="1">Peptidase M20 dimerisation domain-containing protein</fullName>
    </recommendedName>
</protein>
<dbReference type="Pfam" id="PF07687">
    <property type="entry name" value="M20_dimer"/>
    <property type="match status" value="1"/>
</dbReference>
<dbReference type="SUPFAM" id="SSF53187">
    <property type="entry name" value="Zn-dependent exopeptidases"/>
    <property type="match status" value="1"/>
</dbReference>
<evidence type="ECO:0000313" key="2">
    <source>
        <dbReference type="EMBL" id="KAH8029213.1"/>
    </source>
</evidence>
<dbReference type="EMBL" id="JABSTU010000006">
    <property type="protein sequence ID" value="KAH8029213.1"/>
    <property type="molecule type" value="Genomic_DNA"/>
</dbReference>
<evidence type="ECO:0000313" key="3">
    <source>
        <dbReference type="Proteomes" id="UP000821866"/>
    </source>
</evidence>
<keyword evidence="3" id="KW-1185">Reference proteome</keyword>
<dbReference type="Pfam" id="PF01546">
    <property type="entry name" value="Peptidase_M20"/>
    <property type="match status" value="1"/>
</dbReference>
<proteinExistence type="predicted"/>
<dbReference type="Gene3D" id="3.30.70.360">
    <property type="match status" value="1"/>
</dbReference>
<dbReference type="InterPro" id="IPR002933">
    <property type="entry name" value="Peptidase_M20"/>
</dbReference>
<dbReference type="Proteomes" id="UP000821866">
    <property type="component" value="Chromosome 4"/>
</dbReference>
<gene>
    <name evidence="2" type="ORF">HPB51_023778</name>
</gene>
<evidence type="ECO:0000259" key="1">
    <source>
        <dbReference type="Pfam" id="PF07687"/>
    </source>
</evidence>
<feature type="domain" description="Peptidase M20 dimerisation" evidence="1">
    <location>
        <begin position="177"/>
        <end position="269"/>
    </location>
</feature>
<dbReference type="InterPro" id="IPR052030">
    <property type="entry name" value="Peptidase_M20/M20A_hydrolases"/>
</dbReference>
<dbReference type="InterPro" id="IPR017439">
    <property type="entry name" value="Amidohydrolase"/>
</dbReference>
<comment type="caution">
    <text evidence="2">The sequence shown here is derived from an EMBL/GenBank/DDBJ whole genome shotgun (WGS) entry which is preliminary data.</text>
</comment>
<name>A0A9J6E559_RHIMP</name>
<dbReference type="SUPFAM" id="SSF55031">
    <property type="entry name" value="Bacterial exopeptidase dimerisation domain"/>
    <property type="match status" value="1"/>
</dbReference>
<dbReference type="Gene3D" id="3.40.630.10">
    <property type="entry name" value="Zn peptidases"/>
    <property type="match status" value="1"/>
</dbReference>
<organism evidence="2 3">
    <name type="scientific">Rhipicephalus microplus</name>
    <name type="common">Cattle tick</name>
    <name type="synonym">Boophilus microplus</name>
    <dbReference type="NCBI Taxonomy" id="6941"/>
    <lineage>
        <taxon>Eukaryota</taxon>
        <taxon>Metazoa</taxon>
        <taxon>Ecdysozoa</taxon>
        <taxon>Arthropoda</taxon>
        <taxon>Chelicerata</taxon>
        <taxon>Arachnida</taxon>
        <taxon>Acari</taxon>
        <taxon>Parasitiformes</taxon>
        <taxon>Ixodida</taxon>
        <taxon>Ixodoidea</taxon>
        <taxon>Ixodidae</taxon>
        <taxon>Rhipicephalinae</taxon>
        <taxon>Rhipicephalus</taxon>
        <taxon>Boophilus</taxon>
    </lineage>
</organism>
<reference evidence="2" key="1">
    <citation type="journal article" date="2020" name="Cell">
        <title>Large-Scale Comparative Analyses of Tick Genomes Elucidate Their Genetic Diversity and Vector Capacities.</title>
        <authorList>
            <consortium name="Tick Genome and Microbiome Consortium (TIGMIC)"/>
            <person name="Jia N."/>
            <person name="Wang J."/>
            <person name="Shi W."/>
            <person name="Du L."/>
            <person name="Sun Y."/>
            <person name="Zhan W."/>
            <person name="Jiang J.F."/>
            <person name="Wang Q."/>
            <person name="Zhang B."/>
            <person name="Ji P."/>
            <person name="Bell-Sakyi L."/>
            <person name="Cui X.M."/>
            <person name="Yuan T.T."/>
            <person name="Jiang B.G."/>
            <person name="Yang W.F."/>
            <person name="Lam T.T."/>
            <person name="Chang Q.C."/>
            <person name="Ding S.J."/>
            <person name="Wang X.J."/>
            <person name="Zhu J.G."/>
            <person name="Ruan X.D."/>
            <person name="Zhao L."/>
            <person name="Wei J.T."/>
            <person name="Ye R.Z."/>
            <person name="Que T.C."/>
            <person name="Du C.H."/>
            <person name="Zhou Y.H."/>
            <person name="Cheng J.X."/>
            <person name="Dai P.F."/>
            <person name="Guo W.B."/>
            <person name="Han X.H."/>
            <person name="Huang E.J."/>
            <person name="Li L.F."/>
            <person name="Wei W."/>
            <person name="Gao Y.C."/>
            <person name="Liu J.Z."/>
            <person name="Shao H.Z."/>
            <person name="Wang X."/>
            <person name="Wang C.C."/>
            <person name="Yang T.C."/>
            <person name="Huo Q.B."/>
            <person name="Li W."/>
            <person name="Chen H.Y."/>
            <person name="Chen S.E."/>
            <person name="Zhou L.G."/>
            <person name="Ni X.B."/>
            <person name="Tian J.H."/>
            <person name="Sheng Y."/>
            <person name="Liu T."/>
            <person name="Pan Y.S."/>
            <person name="Xia L.Y."/>
            <person name="Li J."/>
            <person name="Zhao F."/>
            <person name="Cao W.C."/>
        </authorList>
    </citation>
    <scope>NUCLEOTIDE SEQUENCE</scope>
    <source>
        <strain evidence="2">Rmic-2018</strain>
    </source>
</reference>
<dbReference type="FunFam" id="3.30.70.360:FF:000004">
    <property type="entry name" value="Peptidase M20 domain-containing protein 2"/>
    <property type="match status" value="1"/>
</dbReference>
<sequence>MSAADFAPTVNNVVEDHSKELWELSRFLFENPELALEEVLAHDKLCEFLERKGFSVQRQYCLQTAFRAEFDAPAGSNGPCVALLCEYDALPEIGHGCGHNLIAEASVGAALAVQEVMQTSEDFRGKLVVLGTPGEEGKAGKQLLIDHGALEGIEVAIMAHPSPADIVTPLFSASQALEVRFKGKPAHAAAYPWEGVNALDAAISSFVNIGLLRQQCKPSSWIHGVITEGGRYPNVIPEKTELQFCVRSDSNAELLLLRDRVEACFKGAAEATGCSVGIRREPFYMDVIQNAAVAACYRKHGHSHGKTKYLHQHFDPVVPGTPAFVSLCGALIDDVHNLLDFIPDTAQTVIIHVGTNDLASSSGRFAFKKYCSLLEAVIAQHPNVRRIYLCPSREDQQASSTSF</sequence>
<dbReference type="InterPro" id="IPR036264">
    <property type="entry name" value="Bact_exopeptidase_dim_dom"/>
</dbReference>
<dbReference type="InterPro" id="IPR011650">
    <property type="entry name" value="Peptidase_M20_dimer"/>
</dbReference>
<dbReference type="NCBIfam" id="TIGR01891">
    <property type="entry name" value="amidohydrolases"/>
    <property type="match status" value="1"/>
</dbReference>
<dbReference type="AlphaFoldDB" id="A0A9J6E559"/>
<dbReference type="GO" id="GO:0016805">
    <property type="term" value="F:dipeptidase activity"/>
    <property type="evidence" value="ECO:0007669"/>
    <property type="project" value="TreeGrafter"/>
</dbReference>
<dbReference type="PANTHER" id="PTHR30575:SF0">
    <property type="entry name" value="XAA-ARG DIPEPTIDASE"/>
    <property type="match status" value="1"/>
</dbReference>
<reference evidence="2" key="2">
    <citation type="submission" date="2021-09" db="EMBL/GenBank/DDBJ databases">
        <authorList>
            <person name="Jia N."/>
            <person name="Wang J."/>
            <person name="Shi W."/>
            <person name="Du L."/>
            <person name="Sun Y."/>
            <person name="Zhan W."/>
            <person name="Jiang J."/>
            <person name="Wang Q."/>
            <person name="Zhang B."/>
            <person name="Ji P."/>
            <person name="Sakyi L.B."/>
            <person name="Cui X."/>
            <person name="Yuan T."/>
            <person name="Jiang B."/>
            <person name="Yang W."/>
            <person name="Lam T.T.-Y."/>
            <person name="Chang Q."/>
            <person name="Ding S."/>
            <person name="Wang X."/>
            <person name="Zhu J."/>
            <person name="Ruan X."/>
            <person name="Zhao L."/>
            <person name="Wei J."/>
            <person name="Que T."/>
            <person name="Du C."/>
            <person name="Cheng J."/>
            <person name="Dai P."/>
            <person name="Han X."/>
            <person name="Huang E."/>
            <person name="Gao Y."/>
            <person name="Liu J."/>
            <person name="Shao H."/>
            <person name="Ye R."/>
            <person name="Li L."/>
            <person name="Wei W."/>
            <person name="Wang X."/>
            <person name="Wang C."/>
            <person name="Huo Q."/>
            <person name="Li W."/>
            <person name="Guo W."/>
            <person name="Chen H."/>
            <person name="Chen S."/>
            <person name="Zhou L."/>
            <person name="Zhou L."/>
            <person name="Ni X."/>
            <person name="Tian J."/>
            <person name="Zhou Y."/>
            <person name="Sheng Y."/>
            <person name="Liu T."/>
            <person name="Pan Y."/>
            <person name="Xia L."/>
            <person name="Li J."/>
            <person name="Zhao F."/>
            <person name="Cao W."/>
        </authorList>
    </citation>
    <scope>NUCLEOTIDE SEQUENCE</scope>
    <source>
        <strain evidence="2">Rmic-2018</strain>
        <tissue evidence="2">Larvae</tissue>
    </source>
</reference>
<dbReference type="VEuPathDB" id="VectorBase:LOC119168398"/>
<dbReference type="CDD" id="cd05672">
    <property type="entry name" value="M20_ACY1L2-like"/>
    <property type="match status" value="1"/>
</dbReference>